<dbReference type="GO" id="GO:0004252">
    <property type="term" value="F:serine-type endopeptidase activity"/>
    <property type="evidence" value="ECO:0007669"/>
    <property type="project" value="UniProtKB-UniRule"/>
</dbReference>
<feature type="domain" description="Peptidase S8/S53" evidence="9">
    <location>
        <begin position="209"/>
        <end position="476"/>
    </location>
</feature>
<dbReference type="PIRSF" id="PIRSF037854">
    <property type="entry name" value="Dihydropyridine_esterase"/>
    <property type="match status" value="1"/>
</dbReference>
<evidence type="ECO:0000256" key="6">
    <source>
        <dbReference type="PROSITE-ProRule" id="PRU01240"/>
    </source>
</evidence>
<keyword evidence="8" id="KW-0732">Signal</keyword>
<dbReference type="PROSITE" id="PS00138">
    <property type="entry name" value="SUBTILASE_SER"/>
    <property type="match status" value="1"/>
</dbReference>
<evidence type="ECO:0000256" key="3">
    <source>
        <dbReference type="ARBA" id="ARBA00022801"/>
    </source>
</evidence>
<evidence type="ECO:0000256" key="5">
    <source>
        <dbReference type="PIRSR" id="PIRSR615500-1"/>
    </source>
</evidence>
<proteinExistence type="inferred from homology"/>
<keyword evidence="11" id="KW-1185">Reference proteome</keyword>
<dbReference type="InterPro" id="IPR036852">
    <property type="entry name" value="Peptidase_S8/S53_dom_sf"/>
</dbReference>
<organism evidence="10 11">
    <name type="scientific">Streptomyces hoynatensis</name>
    <dbReference type="NCBI Taxonomy" id="1141874"/>
    <lineage>
        <taxon>Bacteria</taxon>
        <taxon>Bacillati</taxon>
        <taxon>Actinomycetota</taxon>
        <taxon>Actinomycetes</taxon>
        <taxon>Kitasatosporales</taxon>
        <taxon>Streptomycetaceae</taxon>
        <taxon>Streptomyces</taxon>
    </lineage>
</organism>
<dbReference type="PRINTS" id="PR00723">
    <property type="entry name" value="SUBTILISIN"/>
</dbReference>
<feature type="active site" description="Charge relay system" evidence="5 6">
    <location>
        <position position="429"/>
    </location>
</feature>
<feature type="active site" description="Charge relay system" evidence="5 6">
    <location>
        <position position="250"/>
    </location>
</feature>
<dbReference type="InterPro" id="IPR000209">
    <property type="entry name" value="Peptidase_S8/S53_dom"/>
</dbReference>
<dbReference type="InterPro" id="IPR022398">
    <property type="entry name" value="Peptidase_S8_His-AS"/>
</dbReference>
<dbReference type="InterPro" id="IPR050131">
    <property type="entry name" value="Peptidase_S8_subtilisin-like"/>
</dbReference>
<comment type="caution">
    <text evidence="10">The sequence shown here is derived from an EMBL/GenBank/DDBJ whole genome shotgun (WGS) entry which is preliminary data.</text>
</comment>
<dbReference type="RefSeq" id="WP_120679867.1">
    <property type="nucleotide sequence ID" value="NZ_RBAL01000007.1"/>
</dbReference>
<evidence type="ECO:0000256" key="2">
    <source>
        <dbReference type="ARBA" id="ARBA00022670"/>
    </source>
</evidence>
<feature type="signal peptide" evidence="8">
    <location>
        <begin position="1"/>
        <end position="21"/>
    </location>
</feature>
<feature type="chain" id="PRO_5017415006" description="Peptidase S8/S53 domain-containing protein" evidence="8">
    <location>
        <begin position="22"/>
        <end position="1090"/>
    </location>
</feature>
<evidence type="ECO:0000256" key="4">
    <source>
        <dbReference type="ARBA" id="ARBA00022825"/>
    </source>
</evidence>
<accession>A0A3A9Z1P4</accession>
<dbReference type="InterPro" id="IPR017297">
    <property type="entry name" value="Peptidase_S8A_DPH-A"/>
</dbReference>
<keyword evidence="3 6" id="KW-0378">Hydrolase</keyword>
<protein>
    <recommendedName>
        <fullName evidence="9">Peptidase S8/S53 domain-containing protein</fullName>
    </recommendedName>
</protein>
<dbReference type="InterPro" id="IPR023827">
    <property type="entry name" value="Peptidase_S8_Asp-AS"/>
</dbReference>
<dbReference type="EMBL" id="RBAL01000007">
    <property type="protein sequence ID" value="RKN41834.1"/>
    <property type="molecule type" value="Genomic_DNA"/>
</dbReference>
<dbReference type="InterPro" id="IPR023828">
    <property type="entry name" value="Peptidase_S8_Ser-AS"/>
</dbReference>
<evidence type="ECO:0000256" key="8">
    <source>
        <dbReference type="SAM" id="SignalP"/>
    </source>
</evidence>
<dbReference type="PROSITE" id="PS51892">
    <property type="entry name" value="SUBTILASE"/>
    <property type="match status" value="1"/>
</dbReference>
<dbReference type="PANTHER" id="PTHR43806">
    <property type="entry name" value="PEPTIDASE S8"/>
    <property type="match status" value="1"/>
</dbReference>
<keyword evidence="2 6" id="KW-0645">Protease</keyword>
<dbReference type="Gene3D" id="3.40.50.200">
    <property type="entry name" value="Peptidase S8/S53 domain"/>
    <property type="match status" value="1"/>
</dbReference>
<dbReference type="AlphaFoldDB" id="A0A3A9Z1P4"/>
<dbReference type="Proteomes" id="UP000272474">
    <property type="component" value="Unassembled WGS sequence"/>
</dbReference>
<dbReference type="GO" id="GO:0006508">
    <property type="term" value="P:proteolysis"/>
    <property type="evidence" value="ECO:0007669"/>
    <property type="project" value="UniProtKB-KW"/>
</dbReference>
<feature type="active site" description="Charge relay system" evidence="5 6">
    <location>
        <position position="218"/>
    </location>
</feature>
<dbReference type="Pfam" id="PF00082">
    <property type="entry name" value="Peptidase_S8"/>
    <property type="match status" value="1"/>
</dbReference>
<sequence>MIACIAVAAALAAQGTGPATAAEGPSGAAPPGQGRSLTLLTGDRVLLGGDGRVNGYLHAEGREDVPARVFTAGGDTLVVPLDVLPLIGDGTLDRRLFDVSELGREEYRRAGGLPVIVTYADERQPELLAEETGTDSTELASINGEALTVTEEEAAGVWEALTGPAGDSRTLAAAPGVESVSLDGIVEKALDESVPQIGAPEVWDAGYDGEGVKIAVLDTGISTTHPDVAGQVVAAENFSEAADAEDHDGHGTHVASTAAGTGAMSDGRYRGVAPGAELLNGKVLDDTGYGYESDIIEGMEWAVAQQADIVSMSLGGTPGTAIDPLEEAVNTLSAESDSLFVVAAGNAGPSAASIGSPGTADAALTLGAVDKSDGLAPFSSVGPRLRDGAVKPDVTAPGVDIAAAGAEGAAIWDYGTPVEDGYVAISGTSMATPHAAGTAALVAQAHPDWTGEEIKAAIIASAQPGAAYTPYQQGAGRIWAPGAVAQTVLAEEPLSFGSVAYPHEDDQPVVRDLTYRNLGEQDVTLDLTATGTGPDGAQAPEGFFTLSADRVTVPAGETATVQVAADTSLGGELYGSYGLYVTATPDGDGQAVTTAGAVVREEQRFDLTINATGRDGAPSDAWSVTLFSLETAEFVDVPAGEDGTTTVRLPEGEYLVDVAIPLLPEGSEEPTGYDWLLQPAVRLAEDTTVDANAAEAQTVTFDGPDADATLSDLTVGLDMTSPDGTIGYGTAWLSGGFPDGFRTAALGPVAEGWQAGAYAAATLASAEREVYLADRLEGEFYTGVHVQVGEEELATLTTEQGATLPDRIGYLFTSSSWVPWQTARPTSLPATRVVYVQATAGEWQQTFWQDESSEVTEVSYVSDARALEPGGSYEDTFNVGVFGPKIGPGEGIFRTGDTLWAIVNLFGDGAGHSGGSVYDSATTTLYRDGEVLAEAEVSLDAAQFHLPAEEGDYRLVTTARRDGVGATVSTEVSATYTFTSAGVAENETVQLPATAVRFTPELALDSTAPAGQPYLVPVTVQGSAAQDGAGGPAVSVSYDSGRTWEEVPVQDGAVQVDNPAAGGTVSFRAEVADAQGDTLSQTILDAYRTA</sequence>
<name>A0A3A9Z1P4_9ACTN</name>
<dbReference type="InterPro" id="IPR015500">
    <property type="entry name" value="Peptidase_S8_subtilisin-rel"/>
</dbReference>
<dbReference type="PROSITE" id="PS00137">
    <property type="entry name" value="SUBTILASE_HIS"/>
    <property type="match status" value="1"/>
</dbReference>
<evidence type="ECO:0000256" key="1">
    <source>
        <dbReference type="ARBA" id="ARBA00011073"/>
    </source>
</evidence>
<evidence type="ECO:0000313" key="11">
    <source>
        <dbReference type="Proteomes" id="UP000272474"/>
    </source>
</evidence>
<dbReference type="PROSITE" id="PS00136">
    <property type="entry name" value="SUBTILASE_ASP"/>
    <property type="match status" value="1"/>
</dbReference>
<comment type="similarity">
    <text evidence="1 6 7">Belongs to the peptidase S8 family.</text>
</comment>
<evidence type="ECO:0000313" key="10">
    <source>
        <dbReference type="EMBL" id="RKN41834.1"/>
    </source>
</evidence>
<evidence type="ECO:0000259" key="9">
    <source>
        <dbReference type="Pfam" id="PF00082"/>
    </source>
</evidence>
<keyword evidence="4 6" id="KW-0720">Serine protease</keyword>
<evidence type="ECO:0000256" key="7">
    <source>
        <dbReference type="RuleBase" id="RU003355"/>
    </source>
</evidence>
<reference evidence="10 11" key="1">
    <citation type="journal article" date="2014" name="Int. J. Syst. Evol. Microbiol.">
        <title>Streptomyces hoynatensis sp. nov., isolated from deep marine sediment.</title>
        <authorList>
            <person name="Veyisoglu A."/>
            <person name="Sahin N."/>
        </authorList>
    </citation>
    <scope>NUCLEOTIDE SEQUENCE [LARGE SCALE GENOMIC DNA]</scope>
    <source>
        <strain evidence="10 11">KCTC 29097</strain>
    </source>
</reference>
<gene>
    <name evidence="10" type="ORF">D7294_15395</name>
</gene>
<dbReference type="SUPFAM" id="SSF52743">
    <property type="entry name" value="Subtilisin-like"/>
    <property type="match status" value="1"/>
</dbReference>
<dbReference type="PANTHER" id="PTHR43806:SF65">
    <property type="entry name" value="SERINE PROTEASE APRX"/>
    <property type="match status" value="1"/>
</dbReference>